<dbReference type="AlphaFoldDB" id="A0AA36JJN7"/>
<comment type="caution">
    <text evidence="1">The sequence shown here is derived from an EMBL/GenBank/DDBJ whole genome shotgun (WGS) entry which is preliminary data.</text>
</comment>
<dbReference type="Proteomes" id="UP001178507">
    <property type="component" value="Unassembled WGS sequence"/>
</dbReference>
<evidence type="ECO:0000313" key="2">
    <source>
        <dbReference type="Proteomes" id="UP001178507"/>
    </source>
</evidence>
<name>A0AA36JJN7_9DINO</name>
<protein>
    <submittedName>
        <fullName evidence="1">Uncharacterized protein</fullName>
    </submittedName>
</protein>
<gene>
    <name evidence="1" type="ORF">EVOR1521_LOCUS29157</name>
</gene>
<reference evidence="1" key="1">
    <citation type="submission" date="2023-08" db="EMBL/GenBank/DDBJ databases">
        <authorList>
            <person name="Chen Y."/>
            <person name="Shah S."/>
            <person name="Dougan E. K."/>
            <person name="Thang M."/>
            <person name="Chan C."/>
        </authorList>
    </citation>
    <scope>NUCLEOTIDE SEQUENCE</scope>
</reference>
<keyword evidence="2" id="KW-1185">Reference proteome</keyword>
<proteinExistence type="predicted"/>
<evidence type="ECO:0000313" key="1">
    <source>
        <dbReference type="EMBL" id="CAJ1407470.1"/>
    </source>
</evidence>
<dbReference type="EMBL" id="CAUJNA010003672">
    <property type="protein sequence ID" value="CAJ1407470.1"/>
    <property type="molecule type" value="Genomic_DNA"/>
</dbReference>
<sequence length="110" mass="12172">MEEEDLPTKARESVLAVDHPNRLSPELWDSICRDSQRFLGQFCPAEYQGAHGRQFLTTAEVQTCICLFAWARHQGRSLGFGTCPCLPYSTPAGFNGINRAGGPLLCPCKK</sequence>
<accession>A0AA36JJN7</accession>
<organism evidence="1 2">
    <name type="scientific">Effrenium voratum</name>
    <dbReference type="NCBI Taxonomy" id="2562239"/>
    <lineage>
        <taxon>Eukaryota</taxon>
        <taxon>Sar</taxon>
        <taxon>Alveolata</taxon>
        <taxon>Dinophyceae</taxon>
        <taxon>Suessiales</taxon>
        <taxon>Symbiodiniaceae</taxon>
        <taxon>Effrenium</taxon>
    </lineage>
</organism>